<feature type="compositionally biased region" description="Low complexity" evidence="1">
    <location>
        <begin position="239"/>
        <end position="265"/>
    </location>
</feature>
<feature type="compositionally biased region" description="Acidic residues" evidence="1">
    <location>
        <begin position="278"/>
        <end position="290"/>
    </location>
</feature>
<feature type="compositionally biased region" description="Polar residues" evidence="1">
    <location>
        <begin position="393"/>
        <end position="405"/>
    </location>
</feature>
<keyword evidence="2" id="KW-0812">Transmembrane</keyword>
<feature type="compositionally biased region" description="Basic and acidic residues" evidence="1">
    <location>
        <begin position="291"/>
        <end position="304"/>
    </location>
</feature>
<dbReference type="AlphaFoldDB" id="A0A1I7S9I2"/>
<accession>A0A1I7S9I2</accession>
<dbReference type="WBParaSite" id="BXY_0967800.1">
    <property type="protein sequence ID" value="BXY_0967800.1"/>
    <property type="gene ID" value="BXY_0967800"/>
</dbReference>
<evidence type="ECO:0000256" key="2">
    <source>
        <dbReference type="SAM" id="Phobius"/>
    </source>
</evidence>
<feature type="transmembrane region" description="Helical" evidence="2">
    <location>
        <begin position="354"/>
        <end position="376"/>
    </location>
</feature>
<feature type="region of interest" description="Disordered" evidence="1">
    <location>
        <begin position="385"/>
        <end position="428"/>
    </location>
</feature>
<keyword evidence="2" id="KW-0472">Membrane</keyword>
<name>A0A1I7S9I2_BURXY</name>
<dbReference type="Proteomes" id="UP000095284">
    <property type="component" value="Unplaced"/>
</dbReference>
<feature type="compositionally biased region" description="Basic and acidic residues" evidence="1">
    <location>
        <begin position="413"/>
        <end position="428"/>
    </location>
</feature>
<evidence type="ECO:0000313" key="3">
    <source>
        <dbReference type="Proteomes" id="UP000095284"/>
    </source>
</evidence>
<reference evidence="4" key="1">
    <citation type="submission" date="2016-11" db="UniProtKB">
        <authorList>
            <consortium name="WormBaseParasite"/>
        </authorList>
    </citation>
    <scope>IDENTIFICATION</scope>
</reference>
<evidence type="ECO:0000256" key="1">
    <source>
        <dbReference type="SAM" id="MobiDB-lite"/>
    </source>
</evidence>
<sequence>MTQASKTSKRLGLALLRPGLGLDPIFLGPDRAFEDFTKASAGPTFTRAGPEAPSPKLGPVAIPSAANPLPKPPRPFKCAGDTDRVCETGFCYDALGFYEGGKNVGCAPPDMCQNNDCFMYKEVFTCCCNTRFCNGKTDSLMYSKYRRFQDNNNVWPTFFPRLHVRNVTTVPQPADDNREVRLSPLKTTTTFPDKSTTFGTTVKKIVPAGHPEHTTTTIQKQAEVATTTLKSTTVKRIETQPPTTTKATVAPTTTSTSTQKLEVTTKAQPKTVQPVAAEDSDFDDDVDDEFDLRTTRSNNNRERPTTSPTTTRKATTKSRRPNTVPPHPTFIPATEAPVIPPKQRETHVQQAFPWYYVTIVGFIIACVLFGIVVYAIRWCRARKADADRRHSNDSAPNSSLDSSRVSDLGHLQANEHAREPVDPLLRKN</sequence>
<proteinExistence type="predicted"/>
<keyword evidence="2" id="KW-1133">Transmembrane helix</keyword>
<organism evidence="3 4">
    <name type="scientific">Bursaphelenchus xylophilus</name>
    <name type="common">Pinewood nematode worm</name>
    <name type="synonym">Aphelenchoides xylophilus</name>
    <dbReference type="NCBI Taxonomy" id="6326"/>
    <lineage>
        <taxon>Eukaryota</taxon>
        <taxon>Metazoa</taxon>
        <taxon>Ecdysozoa</taxon>
        <taxon>Nematoda</taxon>
        <taxon>Chromadorea</taxon>
        <taxon>Rhabditida</taxon>
        <taxon>Tylenchina</taxon>
        <taxon>Tylenchomorpha</taxon>
        <taxon>Aphelenchoidea</taxon>
        <taxon>Aphelenchoididae</taxon>
        <taxon>Bursaphelenchus</taxon>
    </lineage>
</organism>
<dbReference type="CDD" id="cd00117">
    <property type="entry name" value="TFP"/>
    <property type="match status" value="1"/>
</dbReference>
<evidence type="ECO:0000313" key="4">
    <source>
        <dbReference type="WBParaSite" id="BXY_0967800.1"/>
    </source>
</evidence>
<protein>
    <submittedName>
        <fullName evidence="4">Uncharacterized protein</fullName>
    </submittedName>
</protein>
<feature type="region of interest" description="Disordered" evidence="1">
    <location>
        <begin position="234"/>
        <end position="335"/>
    </location>
</feature>